<dbReference type="Proteomes" id="UP000248161">
    <property type="component" value="Unassembled WGS sequence"/>
</dbReference>
<dbReference type="Pfam" id="PF01877">
    <property type="entry name" value="RNA_binding"/>
    <property type="match status" value="1"/>
</dbReference>
<dbReference type="Gene3D" id="3.30.1440.10">
    <property type="match status" value="1"/>
</dbReference>
<organism evidence="1 2">
    <name type="scientific">Candidatus Thalassarchaeum betae</name>
    <dbReference type="NCBI Taxonomy" id="2599289"/>
    <lineage>
        <taxon>Archaea</taxon>
        <taxon>Methanobacteriati</taxon>
        <taxon>Thermoplasmatota</taxon>
        <taxon>Candidatus Poseidoniia</taxon>
        <taxon>Candidatus Poseidoniales</taxon>
        <taxon>Candidatus Thalassarchaeaceae</taxon>
        <taxon>Candidatus Thalassarchaeum</taxon>
    </lineage>
</organism>
<sequence>MGLHSATWRIHASAVDDLGLLEGSLRWLAGDGCELTTERGKSWHGSPQTIIQARVSRKKAARESLARLGGAALASLVEDGLAKRIDEDKVMHVRVELAKLVQGEVRLSPDGHSGATAKGQFKIEAYPGSDPADVMNDTIRSLLSVE</sequence>
<dbReference type="AlphaFoldDB" id="A0A2V3HSA4"/>
<evidence type="ECO:0008006" key="3">
    <source>
        <dbReference type="Google" id="ProtNLM"/>
    </source>
</evidence>
<dbReference type="InterPro" id="IPR022803">
    <property type="entry name" value="Ribosomal_uL5_dom_sf"/>
</dbReference>
<dbReference type="EMBL" id="PSPG01000004">
    <property type="protein sequence ID" value="PXF22018.1"/>
    <property type="molecule type" value="Genomic_DNA"/>
</dbReference>
<comment type="caution">
    <text evidence="1">The sequence shown here is derived from an EMBL/GenBank/DDBJ whole genome shotgun (WGS) entry which is preliminary data.</text>
</comment>
<evidence type="ECO:0000313" key="2">
    <source>
        <dbReference type="Proteomes" id="UP000248161"/>
    </source>
</evidence>
<reference evidence="1 2" key="1">
    <citation type="journal article" date="2015" name="Nat. Commun.">
        <title>Genomic and transcriptomic evidence for scavenging of diverse organic compounds by widespread deep-sea archaea.</title>
        <authorList>
            <person name="Li M."/>
            <person name="Baker B.J."/>
            <person name="Anantharaman K."/>
            <person name="Jain S."/>
            <person name="Breier J.A."/>
            <person name="Dick G.J."/>
        </authorList>
    </citation>
    <scope>NUCLEOTIDE SEQUENCE [LARGE SCALE GENOMIC DNA]</scope>
    <source>
        <strain evidence="1">Cayman_51_deep</strain>
    </source>
</reference>
<name>A0A2V3HSA4_9ARCH</name>
<accession>A0A2V3HSA4</accession>
<dbReference type="InterPro" id="IPR002739">
    <property type="entry name" value="PAB1135-like"/>
</dbReference>
<evidence type="ECO:0000313" key="1">
    <source>
        <dbReference type="EMBL" id="PXF22018.1"/>
    </source>
</evidence>
<proteinExistence type="predicted"/>
<dbReference type="SUPFAM" id="SSF55282">
    <property type="entry name" value="RL5-like"/>
    <property type="match status" value="1"/>
</dbReference>
<gene>
    <name evidence="1" type="ORF">CXX69_02625</name>
</gene>
<protein>
    <recommendedName>
        <fullName evidence="3">Exosome protein</fullName>
    </recommendedName>
</protein>